<accession>A0A1H0N688</accession>
<comment type="similarity">
    <text evidence="3">In the N-terminal section; belongs to the NADH:flavin oxidoreductase/NADH oxidase family.</text>
</comment>
<dbReference type="InterPro" id="IPR001155">
    <property type="entry name" value="OxRdtase_FMN_N"/>
</dbReference>
<dbReference type="Proteomes" id="UP000198741">
    <property type="component" value="Chromosome I"/>
</dbReference>
<dbReference type="AlphaFoldDB" id="A0A1H0N688"/>
<evidence type="ECO:0000256" key="4">
    <source>
        <dbReference type="ARBA" id="ARBA00022630"/>
    </source>
</evidence>
<dbReference type="OrthoDB" id="3169239at2"/>
<keyword evidence="7" id="KW-0560">Oxidoreductase</keyword>
<dbReference type="InterPro" id="IPR036188">
    <property type="entry name" value="FAD/NAD-bd_sf"/>
</dbReference>
<dbReference type="PRINTS" id="PR00411">
    <property type="entry name" value="PNDRDTASEI"/>
</dbReference>
<dbReference type="SUPFAM" id="SSF51395">
    <property type="entry name" value="FMN-linked oxidoreductases"/>
    <property type="match status" value="1"/>
</dbReference>
<dbReference type="Pfam" id="PF13450">
    <property type="entry name" value="NAD_binding_8"/>
    <property type="match status" value="1"/>
</dbReference>
<dbReference type="PANTHER" id="PTHR42917">
    <property type="entry name" value="2,4-DIENOYL-COA REDUCTASE"/>
    <property type="match status" value="1"/>
</dbReference>
<dbReference type="PRINTS" id="PR00368">
    <property type="entry name" value="FADPNR"/>
</dbReference>
<evidence type="ECO:0000256" key="8">
    <source>
        <dbReference type="ARBA" id="ARBA00023004"/>
    </source>
</evidence>
<dbReference type="Gene3D" id="3.40.50.720">
    <property type="entry name" value="NAD(P)-binding Rossmann-like Domain"/>
    <property type="match status" value="1"/>
</dbReference>
<dbReference type="SUPFAM" id="SSF51905">
    <property type="entry name" value="FAD/NAD(P)-binding domain"/>
    <property type="match status" value="1"/>
</dbReference>
<dbReference type="InterPro" id="IPR051793">
    <property type="entry name" value="NADH:flavin_oxidoreductase"/>
</dbReference>
<keyword evidence="6" id="KW-0479">Metal-binding</keyword>
<name>A0A1H0N688_9ACTN</name>
<evidence type="ECO:0000256" key="2">
    <source>
        <dbReference type="ARBA" id="ARBA00001966"/>
    </source>
</evidence>
<comment type="cofactor">
    <cofactor evidence="2">
        <name>[4Fe-4S] cluster</name>
        <dbReference type="ChEBI" id="CHEBI:49883"/>
    </cofactor>
</comment>
<sequence>MSSLLTDPLLEPFQLGPLTLRNRVVSTSHEPAFSEDGMPKERYAAYHVEKAKGGVALTMIGGSAVVSPDSPPAFGNLLMYKDEIVPWLSRLTDQVHEHGAAVMCQLTHLGRRTSNYAGDWLPVLAPSPLREPAHRAFPKQAEGWDLARVVADYAAAAQRAVAGGLDGIELEAYGHLLDGFLSPATNRRADGWGGTPERRLRLALAVVRSIRDAVGPTFPIGMRLVIDEDVPGGIDPDSGISAARTLIAEGIDFISVIRGHIDTDAALARVIPPMGTPSAPHLEFAGWVKKELGVPVMHASRIADVATARHAIRDGLLDLVGMTRAQIADPYLVAKIAAGQEDRIRPCVGAGYCLDAIYQASDTKCIHNPATGRELLLPHHVPPSTGPSRKVVVIGAGAAGLEAARVLGERGHRVVVLEAAPEAGGQLLLAARSAARRDLLGIVDWRLTESARCDVRIRYNTYADAATVMAEAPDVVVVATGGMPNTGFLESGSELVLDTWDVLAGSRPPAGDVLLYDDHGGHSAMDAATAIAESGARLHIVTPERTLAMDVGGMNYPRYFGILDRAHARTTLLQRLRSVRRGADGRLVATLFSEYSELETELTVDQVVVEHGTLPNDELYHALVPGSKNLGAVDHRALLATATQSLTPNPAGRYQLFRIGDAVSSRNVHAAVLDAYRLCLAI</sequence>
<dbReference type="CDD" id="cd04734">
    <property type="entry name" value="OYE_like_3_FMN"/>
    <property type="match status" value="1"/>
</dbReference>
<evidence type="ECO:0000256" key="3">
    <source>
        <dbReference type="ARBA" id="ARBA00011048"/>
    </source>
</evidence>
<evidence type="ECO:0000256" key="6">
    <source>
        <dbReference type="ARBA" id="ARBA00022723"/>
    </source>
</evidence>
<reference evidence="11 12" key="1">
    <citation type="submission" date="2016-10" db="EMBL/GenBank/DDBJ databases">
        <authorList>
            <person name="de Groot N.N."/>
        </authorList>
    </citation>
    <scope>NUCLEOTIDE SEQUENCE [LARGE SCALE GENOMIC DNA]</scope>
    <source>
        <strain evidence="12">P4-7,KCTC 19426,CECT 7604</strain>
    </source>
</reference>
<dbReference type="GO" id="GO:0046872">
    <property type="term" value="F:metal ion binding"/>
    <property type="evidence" value="ECO:0007669"/>
    <property type="project" value="UniProtKB-KW"/>
</dbReference>
<dbReference type="Gene3D" id="3.20.20.70">
    <property type="entry name" value="Aldolase class I"/>
    <property type="match status" value="1"/>
</dbReference>
<protein>
    <submittedName>
        <fullName evidence="11">2,4-dienoyl-CoA reductase</fullName>
    </submittedName>
</protein>
<dbReference type="GO" id="GO:0008670">
    <property type="term" value="F:2,4-dienoyl-CoA reductase (NADPH) activity"/>
    <property type="evidence" value="ECO:0007669"/>
    <property type="project" value="TreeGrafter"/>
</dbReference>
<dbReference type="Pfam" id="PF00724">
    <property type="entry name" value="Oxidored_FMN"/>
    <property type="match status" value="1"/>
</dbReference>
<dbReference type="GO" id="GO:0033543">
    <property type="term" value="P:fatty acid beta-oxidation, unsaturated, even number, reductase/isomerase pathway"/>
    <property type="evidence" value="ECO:0007669"/>
    <property type="project" value="TreeGrafter"/>
</dbReference>
<keyword evidence="4" id="KW-0285">Flavoprotein</keyword>
<dbReference type="RefSeq" id="WP_090476006.1">
    <property type="nucleotide sequence ID" value="NZ_LT629710.1"/>
</dbReference>
<feature type="domain" description="NADH:flavin oxidoreductase/NADH oxidase N-terminal" evidence="10">
    <location>
        <begin position="9"/>
        <end position="342"/>
    </location>
</feature>
<evidence type="ECO:0000256" key="7">
    <source>
        <dbReference type="ARBA" id="ARBA00023002"/>
    </source>
</evidence>
<evidence type="ECO:0000259" key="10">
    <source>
        <dbReference type="Pfam" id="PF00724"/>
    </source>
</evidence>
<evidence type="ECO:0000313" key="12">
    <source>
        <dbReference type="Proteomes" id="UP000198741"/>
    </source>
</evidence>
<proteinExistence type="inferred from homology"/>
<keyword evidence="12" id="KW-1185">Reference proteome</keyword>
<gene>
    <name evidence="11" type="ORF">SAMN04515671_2223</name>
</gene>
<dbReference type="STRING" id="1090615.SAMN04515671_2223"/>
<evidence type="ECO:0000313" key="11">
    <source>
        <dbReference type="EMBL" id="SDO88193.1"/>
    </source>
</evidence>
<organism evidence="11 12">
    <name type="scientific">Nakamurella panacisegetis</name>
    <dbReference type="NCBI Taxonomy" id="1090615"/>
    <lineage>
        <taxon>Bacteria</taxon>
        <taxon>Bacillati</taxon>
        <taxon>Actinomycetota</taxon>
        <taxon>Actinomycetes</taxon>
        <taxon>Nakamurellales</taxon>
        <taxon>Nakamurellaceae</taxon>
        <taxon>Nakamurella</taxon>
    </lineage>
</organism>
<dbReference type="EMBL" id="LT629710">
    <property type="protein sequence ID" value="SDO88193.1"/>
    <property type="molecule type" value="Genomic_DNA"/>
</dbReference>
<evidence type="ECO:0000256" key="1">
    <source>
        <dbReference type="ARBA" id="ARBA00001917"/>
    </source>
</evidence>
<keyword evidence="9" id="KW-0411">Iron-sulfur</keyword>
<dbReference type="GO" id="GO:0051536">
    <property type="term" value="F:iron-sulfur cluster binding"/>
    <property type="evidence" value="ECO:0007669"/>
    <property type="project" value="UniProtKB-KW"/>
</dbReference>
<dbReference type="PANTHER" id="PTHR42917:SF2">
    <property type="entry name" value="2,4-DIENOYL-COA REDUCTASE [(2E)-ENOYL-COA-PRODUCING]"/>
    <property type="match status" value="1"/>
</dbReference>
<evidence type="ECO:0000256" key="9">
    <source>
        <dbReference type="ARBA" id="ARBA00023014"/>
    </source>
</evidence>
<evidence type="ECO:0000256" key="5">
    <source>
        <dbReference type="ARBA" id="ARBA00022643"/>
    </source>
</evidence>
<dbReference type="Gene3D" id="3.50.50.60">
    <property type="entry name" value="FAD/NAD(P)-binding domain"/>
    <property type="match status" value="1"/>
</dbReference>
<keyword evidence="8" id="KW-0408">Iron</keyword>
<keyword evidence="5" id="KW-0288">FMN</keyword>
<dbReference type="GO" id="GO:0010181">
    <property type="term" value="F:FMN binding"/>
    <property type="evidence" value="ECO:0007669"/>
    <property type="project" value="InterPro"/>
</dbReference>
<comment type="cofactor">
    <cofactor evidence="1">
        <name>FMN</name>
        <dbReference type="ChEBI" id="CHEBI:58210"/>
    </cofactor>
</comment>
<dbReference type="InterPro" id="IPR013785">
    <property type="entry name" value="Aldolase_TIM"/>
</dbReference>